<accession>A0A0E3MAK3</accession>
<evidence type="ECO:0000256" key="1">
    <source>
        <dbReference type="ARBA" id="ARBA00023224"/>
    </source>
</evidence>
<sequence>MKILLLFMAFVIIQCIILMLIHNKFIKPIKIATEIINVTADLDLTVQQKTNELQFFLNGKSETSNMVKSVYSLRERLRSIAKIIKENSEDISEYYKEVYTSSKEAVSSIENLIATIEEISKMSVEEAKNSESGNEKLSSLAEEIKIAVQGSDRVRKLSKATQKINLMGMEAMKKLIEKFEINNSSVKKISNNVDYLSNKSGDIGEIVNAIESIASQTNLLALNAAIEAARAGDAGRGFAIVADEIRKLSEETTNSAKQIEKIVKDIQGEIENTKLNMEHSNKAIEEANSAMAEAEKSFFSTGKAVKNTMRQVECQASSINKVDENKEIAISFITNISDITQKSVAATQEISASVTEQYEAVEKVSKSLEKLDKISSKLNKVTEKFKL</sequence>
<keyword evidence="1 3" id="KW-0807">Transducer</keyword>
<dbReference type="RefSeq" id="WP_242860938.1">
    <property type="nucleotide sequence ID" value="NZ_CP009933.1"/>
</dbReference>
<feature type="coiled-coil region" evidence="4">
    <location>
        <begin position="256"/>
        <end position="297"/>
    </location>
</feature>
<reference evidence="6 7" key="1">
    <citation type="journal article" date="2015" name="J. Biotechnol.">
        <title>Complete genome sequence of a malodorant-producing acetogen, Clostridium scatologenes ATCC 25775(T).</title>
        <authorList>
            <person name="Zhu Z."/>
            <person name="Guo T."/>
            <person name="Zheng H."/>
            <person name="Song T."/>
            <person name="Ouyang P."/>
            <person name="Xie J."/>
        </authorList>
    </citation>
    <scope>NUCLEOTIDE SEQUENCE [LARGE SCALE GENOMIC DNA]</scope>
    <source>
        <strain evidence="6 7">ATCC 25775</strain>
    </source>
</reference>
<keyword evidence="4" id="KW-0175">Coiled coil</keyword>
<evidence type="ECO:0000313" key="6">
    <source>
        <dbReference type="EMBL" id="AKA70700.1"/>
    </source>
</evidence>
<evidence type="ECO:0000256" key="3">
    <source>
        <dbReference type="PROSITE-ProRule" id="PRU00284"/>
    </source>
</evidence>
<name>A0A0E3MAK3_CLOSL</name>
<dbReference type="InterPro" id="IPR004090">
    <property type="entry name" value="Chemotax_Me-accpt_rcpt"/>
</dbReference>
<keyword evidence="7" id="KW-1185">Reference proteome</keyword>
<dbReference type="GO" id="GO:0004888">
    <property type="term" value="F:transmembrane signaling receptor activity"/>
    <property type="evidence" value="ECO:0007669"/>
    <property type="project" value="InterPro"/>
</dbReference>
<dbReference type="STRING" id="1548.CSCA_3575"/>
<dbReference type="PANTHER" id="PTHR32089:SF112">
    <property type="entry name" value="LYSOZYME-LIKE PROTEIN-RELATED"/>
    <property type="match status" value="1"/>
</dbReference>
<dbReference type="PRINTS" id="PR00260">
    <property type="entry name" value="CHEMTRNSDUCR"/>
</dbReference>
<dbReference type="Gene3D" id="1.10.287.950">
    <property type="entry name" value="Methyl-accepting chemotaxis protein"/>
    <property type="match status" value="1"/>
</dbReference>
<gene>
    <name evidence="6" type="ORF">CSCA_3575</name>
</gene>
<dbReference type="GO" id="GO:0007165">
    <property type="term" value="P:signal transduction"/>
    <property type="evidence" value="ECO:0007669"/>
    <property type="project" value="UniProtKB-KW"/>
</dbReference>
<dbReference type="KEGG" id="csq:CSCA_3575"/>
<evidence type="ECO:0000256" key="4">
    <source>
        <dbReference type="SAM" id="Coils"/>
    </source>
</evidence>
<evidence type="ECO:0000313" key="7">
    <source>
        <dbReference type="Proteomes" id="UP000033115"/>
    </source>
</evidence>
<dbReference type="PROSITE" id="PS50111">
    <property type="entry name" value="CHEMOTAXIS_TRANSDUC_2"/>
    <property type="match status" value="1"/>
</dbReference>
<dbReference type="HOGENOM" id="CLU_000445_107_18_9"/>
<comment type="similarity">
    <text evidence="2">Belongs to the methyl-accepting chemotaxis (MCP) protein family.</text>
</comment>
<dbReference type="SUPFAM" id="SSF58104">
    <property type="entry name" value="Methyl-accepting chemotaxis protein (MCP) signaling domain"/>
    <property type="match status" value="1"/>
</dbReference>
<dbReference type="PANTHER" id="PTHR32089">
    <property type="entry name" value="METHYL-ACCEPTING CHEMOTAXIS PROTEIN MCPB"/>
    <property type="match status" value="1"/>
</dbReference>
<dbReference type="Proteomes" id="UP000033115">
    <property type="component" value="Chromosome"/>
</dbReference>
<dbReference type="EMBL" id="CP009933">
    <property type="protein sequence ID" value="AKA70700.1"/>
    <property type="molecule type" value="Genomic_DNA"/>
</dbReference>
<dbReference type="GO" id="GO:0006935">
    <property type="term" value="P:chemotaxis"/>
    <property type="evidence" value="ECO:0007669"/>
    <property type="project" value="InterPro"/>
</dbReference>
<proteinExistence type="inferred from homology"/>
<dbReference type="AlphaFoldDB" id="A0A0E3MAK3"/>
<dbReference type="Pfam" id="PF00015">
    <property type="entry name" value="MCPsignal"/>
    <property type="match status" value="1"/>
</dbReference>
<evidence type="ECO:0000259" key="5">
    <source>
        <dbReference type="PROSITE" id="PS50111"/>
    </source>
</evidence>
<protein>
    <submittedName>
        <fullName evidence="6">Methyl-accepting chemotaxis sensory transducer</fullName>
    </submittedName>
</protein>
<dbReference type="InterPro" id="IPR004089">
    <property type="entry name" value="MCPsignal_dom"/>
</dbReference>
<evidence type="ECO:0000256" key="2">
    <source>
        <dbReference type="ARBA" id="ARBA00029447"/>
    </source>
</evidence>
<feature type="domain" description="Methyl-accepting transducer" evidence="5">
    <location>
        <begin position="101"/>
        <end position="358"/>
    </location>
</feature>
<dbReference type="GO" id="GO:0016020">
    <property type="term" value="C:membrane"/>
    <property type="evidence" value="ECO:0007669"/>
    <property type="project" value="InterPro"/>
</dbReference>
<organism evidence="6 7">
    <name type="scientific">Clostridium scatologenes</name>
    <dbReference type="NCBI Taxonomy" id="1548"/>
    <lineage>
        <taxon>Bacteria</taxon>
        <taxon>Bacillati</taxon>
        <taxon>Bacillota</taxon>
        <taxon>Clostridia</taxon>
        <taxon>Eubacteriales</taxon>
        <taxon>Clostridiaceae</taxon>
        <taxon>Clostridium</taxon>
    </lineage>
</organism>
<dbReference type="SMART" id="SM00283">
    <property type="entry name" value="MA"/>
    <property type="match status" value="1"/>
</dbReference>